<dbReference type="VEuPathDB" id="MicrosporidiaDB:CWI37_0018p0040"/>
<keyword evidence="1" id="KW-0472">Membrane</keyword>
<dbReference type="EMBL" id="PITJ01000018">
    <property type="protein sequence ID" value="TBU05388.1"/>
    <property type="molecule type" value="Genomic_DNA"/>
</dbReference>
<keyword evidence="1" id="KW-1133">Transmembrane helix</keyword>
<dbReference type="Proteomes" id="UP000292362">
    <property type="component" value="Unassembled WGS sequence"/>
</dbReference>
<organism evidence="2 3">
    <name type="scientific">Hamiltosporidium tvaerminnensis</name>
    <dbReference type="NCBI Taxonomy" id="1176355"/>
    <lineage>
        <taxon>Eukaryota</taxon>
        <taxon>Fungi</taxon>
        <taxon>Fungi incertae sedis</taxon>
        <taxon>Microsporidia</taxon>
        <taxon>Dubosqiidae</taxon>
        <taxon>Hamiltosporidium</taxon>
    </lineage>
</organism>
<dbReference type="AlphaFoldDB" id="A0A4Q9LC49"/>
<protein>
    <submittedName>
        <fullName evidence="2">Uncharacterized protein</fullName>
    </submittedName>
</protein>
<keyword evidence="1" id="KW-0812">Transmembrane</keyword>
<evidence type="ECO:0000313" key="2">
    <source>
        <dbReference type="EMBL" id="TBU05388.1"/>
    </source>
</evidence>
<accession>A0A4Q9LC49</accession>
<reference evidence="2 3" key="1">
    <citation type="submission" date="2017-12" db="EMBL/GenBank/DDBJ databases">
        <authorList>
            <person name="Pombert J.-F."/>
            <person name="Haag K.L."/>
            <person name="Ebert D."/>
        </authorList>
    </citation>
    <scope>NUCLEOTIDE SEQUENCE [LARGE SCALE GENOMIC DNA]</scope>
    <source>
        <strain evidence="2">FI-OER-3-3</strain>
    </source>
</reference>
<evidence type="ECO:0000256" key="1">
    <source>
        <dbReference type="SAM" id="Phobius"/>
    </source>
</evidence>
<comment type="caution">
    <text evidence="2">The sequence shown here is derived from an EMBL/GenBank/DDBJ whole genome shotgun (WGS) entry which is preliminary data.</text>
</comment>
<name>A0A4Q9LC49_9MICR</name>
<sequence>MLNVRLVIHNDRVCIYGYEGREGDICICVGVLYTVVGIVIGSVVVTVDMEVSVCVILYLFFSVNVSRKDLSSGDIGRLEGVSIRGKYKGSGDIGILEGVSIRGRDKGFKY</sequence>
<feature type="transmembrane region" description="Helical" evidence="1">
    <location>
        <begin position="31"/>
        <end position="61"/>
    </location>
</feature>
<proteinExistence type="predicted"/>
<evidence type="ECO:0000313" key="3">
    <source>
        <dbReference type="Proteomes" id="UP000292362"/>
    </source>
</evidence>
<gene>
    <name evidence="2" type="ORF">CWI37_0018p0040</name>
</gene>